<dbReference type="AlphaFoldDB" id="A0ABD5SM07"/>
<dbReference type="Proteomes" id="UP001596383">
    <property type="component" value="Unassembled WGS sequence"/>
</dbReference>
<dbReference type="RefSeq" id="WP_273737583.1">
    <property type="nucleotide sequence ID" value="NZ_JAQIVI010000091.1"/>
</dbReference>
<dbReference type="EMBL" id="JBHSWV010000091">
    <property type="protein sequence ID" value="MFC6764523.1"/>
    <property type="molecule type" value="Genomic_DNA"/>
</dbReference>
<comment type="caution">
    <text evidence="2">The sequence shown here is derived from an EMBL/GenBank/DDBJ whole genome shotgun (WGS) entry which is preliminary data.</text>
</comment>
<reference evidence="2 3" key="1">
    <citation type="journal article" date="2019" name="Int. J. Syst. Evol. Microbiol.">
        <title>The Global Catalogue of Microorganisms (GCM) 10K type strain sequencing project: providing services to taxonomists for standard genome sequencing and annotation.</title>
        <authorList>
            <consortium name="The Broad Institute Genomics Platform"/>
            <consortium name="The Broad Institute Genome Sequencing Center for Infectious Disease"/>
            <person name="Wu L."/>
            <person name="Ma J."/>
        </authorList>
    </citation>
    <scope>NUCLEOTIDE SEQUENCE [LARGE SCALE GENOMIC DNA]</scope>
    <source>
        <strain evidence="2 3">LMG 29247</strain>
    </source>
</reference>
<organism evidence="2 3">
    <name type="scientific">Natrinema soli</name>
    <dbReference type="NCBI Taxonomy" id="1930624"/>
    <lineage>
        <taxon>Archaea</taxon>
        <taxon>Methanobacteriati</taxon>
        <taxon>Methanobacteriota</taxon>
        <taxon>Stenosarchaea group</taxon>
        <taxon>Halobacteria</taxon>
        <taxon>Halobacteriales</taxon>
        <taxon>Natrialbaceae</taxon>
        <taxon>Natrinema</taxon>
    </lineage>
</organism>
<keyword evidence="3" id="KW-1185">Reference proteome</keyword>
<gene>
    <name evidence="2" type="ORF">ACFQE6_05575</name>
</gene>
<evidence type="ECO:0000259" key="1">
    <source>
        <dbReference type="Pfam" id="PF17648"/>
    </source>
</evidence>
<proteinExistence type="predicted"/>
<protein>
    <submittedName>
        <fullName evidence="2">Luciferase family protein</fullName>
    </submittedName>
</protein>
<feature type="domain" description="Luciferase" evidence="1">
    <location>
        <begin position="42"/>
        <end position="104"/>
    </location>
</feature>
<sequence>MTPVNNQKVTEYAEQVIETVSSWPEITTGNGRFNSTTFQIEGRDIGHVHSWGPVDIGYPQPLRNQLVAEKHTEKHHVVPDSNATTFHIEAADDVEQAIVLLRLSYLYQILVLQKRGDGDAELTAIDVNDELAGMEMSEDIRTIFEDIRS</sequence>
<dbReference type="InterPro" id="IPR040841">
    <property type="entry name" value="Luciferase_dom"/>
</dbReference>
<evidence type="ECO:0000313" key="2">
    <source>
        <dbReference type="EMBL" id="MFC6764523.1"/>
    </source>
</evidence>
<evidence type="ECO:0000313" key="3">
    <source>
        <dbReference type="Proteomes" id="UP001596383"/>
    </source>
</evidence>
<dbReference type="Pfam" id="PF17648">
    <property type="entry name" value="Luciferase"/>
    <property type="match status" value="1"/>
</dbReference>
<name>A0ABD5SM07_9EURY</name>
<accession>A0ABD5SM07</accession>